<evidence type="ECO:0000313" key="2">
    <source>
        <dbReference type="EMBL" id="SFO90483.1"/>
    </source>
</evidence>
<evidence type="ECO:0000313" key="3">
    <source>
        <dbReference type="Proteomes" id="UP000198892"/>
    </source>
</evidence>
<gene>
    <name evidence="2" type="ORF">SAMN05518683_10145</name>
</gene>
<evidence type="ECO:0000259" key="1">
    <source>
        <dbReference type="PROSITE" id="PS50965"/>
    </source>
</evidence>
<dbReference type="EMBL" id="FOXD01000001">
    <property type="protein sequence ID" value="SFO90483.1"/>
    <property type="molecule type" value="Genomic_DNA"/>
</dbReference>
<dbReference type="Pfam" id="PF08378">
    <property type="entry name" value="NERD"/>
    <property type="match status" value="1"/>
</dbReference>
<dbReference type="InterPro" id="IPR011528">
    <property type="entry name" value="NERD"/>
</dbReference>
<keyword evidence="3" id="KW-1185">Reference proteome</keyword>
<dbReference type="OrthoDB" id="2164794at2"/>
<dbReference type="PROSITE" id="PS50965">
    <property type="entry name" value="NERD"/>
    <property type="match status" value="1"/>
</dbReference>
<organism evidence="2 3">
    <name type="scientific">Salibacterium halotolerans</name>
    <dbReference type="NCBI Taxonomy" id="1884432"/>
    <lineage>
        <taxon>Bacteria</taxon>
        <taxon>Bacillati</taxon>
        <taxon>Bacillota</taxon>
        <taxon>Bacilli</taxon>
        <taxon>Bacillales</taxon>
        <taxon>Bacillaceae</taxon>
    </lineage>
</organism>
<feature type="domain" description="NERD" evidence="1">
    <location>
        <begin position="37"/>
        <end position="147"/>
    </location>
</feature>
<reference evidence="3" key="1">
    <citation type="submission" date="2016-10" db="EMBL/GenBank/DDBJ databases">
        <authorList>
            <person name="Varghese N."/>
            <person name="Submissions S."/>
        </authorList>
    </citation>
    <scope>NUCLEOTIDE SEQUENCE [LARGE SCALE GENOMIC DNA]</scope>
    <source>
        <strain evidence="3">S7</strain>
    </source>
</reference>
<protein>
    <submittedName>
        <fullName evidence="2">Nuclease-related domain-containing protein</fullName>
    </submittedName>
</protein>
<dbReference type="STRING" id="1884432.SAMN05518683_10145"/>
<name>A0A1I5L000_9BACI</name>
<dbReference type="AlphaFoldDB" id="A0A1I5L000"/>
<proteinExistence type="predicted"/>
<accession>A0A1I5L000</accession>
<dbReference type="Proteomes" id="UP000198892">
    <property type="component" value="Unassembled WGS sequence"/>
</dbReference>
<sequence length="300" mass="35430">MFLKPRFPSRELLCLRSLAPRMELPLKYRQQLMNIEKGLEGEIYFDSQLQALPDESVILCDLLFEINNTHFQIDTLLLSHDVVHLFEVKNYEGDFMIENEVWYTTTGYEIKNPLLQLQRNQSLLRQLFQKYRISLPVKASLVFTNPDFYVYQASYDLPIIFPHQIEPFVSQWKHDPVQFSHESHRAAEKLQALHIEMSPFRQFPAFTRRQLQNGIRCRACSAFLKLPQRTLICPACGRAESLEKGVIRNAEEWKLLFPEEPLTTRGVHEWCGLDIDKKRIKRILSKKYSRFGNGRRSHFQ</sequence>